<organism evidence="1 2">
    <name type="scientific">Natronocalculus amylovorans</name>
    <dbReference type="NCBI Taxonomy" id="2917812"/>
    <lineage>
        <taxon>Archaea</taxon>
        <taxon>Methanobacteriati</taxon>
        <taxon>Methanobacteriota</taxon>
        <taxon>Stenosarchaea group</taxon>
        <taxon>Halobacteria</taxon>
        <taxon>Halobacteriales</taxon>
        <taxon>Haloferacaceae</taxon>
        <taxon>Natronocalculus</taxon>
    </lineage>
</organism>
<sequence>MNSKANTAFVLLCCVLLLSHPVGFVAPASAASTAPEHHVDFCAIDFEPVENDLETAAEEVLDILPRWYQDVARGNSIILHVYDDRYPDDPYPKMSFVTYVGEDFQVRTAFGDYYGGFGGLELMLTVDTDCQTLNRIISSDDRGDAIVDEIWEGHITYYGHGPGADAAVVYADSLLTGAYVMETRQSGNLGDFINGALAPVTKTYEELHRNYERFFTPFEESPVRPGGN</sequence>
<evidence type="ECO:0000313" key="1">
    <source>
        <dbReference type="EMBL" id="MCL9818547.1"/>
    </source>
</evidence>
<comment type="caution">
    <text evidence="1">The sequence shown here is derived from an EMBL/GenBank/DDBJ whole genome shotgun (WGS) entry which is preliminary data.</text>
</comment>
<name>A0AAE3K9P2_9EURY</name>
<dbReference type="RefSeq" id="WP_250586326.1">
    <property type="nucleotide sequence ID" value="NZ_JAKRVX010000015.1"/>
</dbReference>
<reference evidence="1" key="1">
    <citation type="journal article" date="2022" name="Syst. Appl. Microbiol.">
        <title>Natronocalculus amylovorans gen. nov., sp. nov., and Natranaeroarchaeum aerophilus sp. nov., dominant culturable amylolytic natronoarchaea from hypersaline soda lakes in southwestern Siberia.</title>
        <authorList>
            <person name="Sorokin D.Y."/>
            <person name="Elcheninov A.G."/>
            <person name="Khizhniak T.V."/>
            <person name="Koenen M."/>
            <person name="Bale N.J."/>
            <person name="Damste J.S.S."/>
            <person name="Kublanov I.V."/>
        </authorList>
    </citation>
    <scope>NUCLEOTIDE SEQUENCE</scope>
    <source>
        <strain evidence="1">AArc-St2</strain>
    </source>
</reference>
<evidence type="ECO:0000313" key="2">
    <source>
        <dbReference type="Proteomes" id="UP001203207"/>
    </source>
</evidence>
<dbReference type="Proteomes" id="UP001203207">
    <property type="component" value="Unassembled WGS sequence"/>
</dbReference>
<protein>
    <submittedName>
        <fullName evidence="1">Uncharacterized protein</fullName>
    </submittedName>
</protein>
<keyword evidence="2" id="KW-1185">Reference proteome</keyword>
<dbReference type="AlphaFoldDB" id="A0AAE3K9P2"/>
<accession>A0AAE3K9P2</accession>
<reference evidence="1" key="2">
    <citation type="submission" date="2022-02" db="EMBL/GenBank/DDBJ databases">
        <authorList>
            <person name="Elcheninov A.G."/>
            <person name="Sorokin D.Y."/>
            <person name="Kublanov I.V."/>
        </authorList>
    </citation>
    <scope>NUCLEOTIDE SEQUENCE</scope>
    <source>
        <strain evidence="1">AArc-St2</strain>
    </source>
</reference>
<proteinExistence type="predicted"/>
<gene>
    <name evidence="1" type="ORF">AArcSt2_16540</name>
</gene>
<dbReference type="EMBL" id="JAKRVX010000015">
    <property type="protein sequence ID" value="MCL9818547.1"/>
    <property type="molecule type" value="Genomic_DNA"/>
</dbReference>